<reference evidence="2" key="1">
    <citation type="submission" date="2014-11" db="EMBL/GenBank/DDBJ databases">
        <authorList>
            <person name="Malar M.C."/>
            <person name="Sen D."/>
            <person name="Tripathy S."/>
        </authorList>
    </citation>
    <scope>NUCLEOTIDE SEQUENCE</scope>
    <source>
        <strain evidence="2">BDU141951</strain>
    </source>
</reference>
<evidence type="ECO:0000313" key="2">
    <source>
        <dbReference type="EMBL" id="NEV67939.1"/>
    </source>
</evidence>
<dbReference type="CDD" id="cd06260">
    <property type="entry name" value="DUF820-like"/>
    <property type="match status" value="1"/>
</dbReference>
<feature type="domain" description="Putative restriction endonuclease" evidence="1">
    <location>
        <begin position="26"/>
        <end position="197"/>
    </location>
</feature>
<evidence type="ECO:0000259" key="1">
    <source>
        <dbReference type="Pfam" id="PF05685"/>
    </source>
</evidence>
<name>A0A0C1Y3U3_9CYAN</name>
<dbReference type="InterPro" id="IPR012296">
    <property type="entry name" value="Nuclease_put_TT1808"/>
</dbReference>
<dbReference type="PANTHER" id="PTHR34107:SF7">
    <property type="entry name" value="SLR2092 PROTEIN"/>
    <property type="match status" value="1"/>
</dbReference>
<dbReference type="InterPro" id="IPR011335">
    <property type="entry name" value="Restrct_endonuc-II-like"/>
</dbReference>
<dbReference type="EMBL" id="JTHE02000003">
    <property type="protein sequence ID" value="NEV67939.1"/>
    <property type="molecule type" value="Genomic_DNA"/>
</dbReference>
<protein>
    <submittedName>
        <fullName evidence="2">Uma2 family endonuclease</fullName>
    </submittedName>
</protein>
<keyword evidence="2" id="KW-0540">Nuclease</keyword>
<gene>
    <name evidence="2" type="ORF">QQ91_012530</name>
</gene>
<dbReference type="Pfam" id="PF05685">
    <property type="entry name" value="Uma2"/>
    <property type="match status" value="1"/>
</dbReference>
<comment type="caution">
    <text evidence="2">The sequence shown here is derived from an EMBL/GenBank/DDBJ whole genome shotgun (WGS) entry which is preliminary data.</text>
</comment>
<reference evidence="2" key="2">
    <citation type="journal article" date="2015" name="Genome Announc.">
        <title>Draft Genome Sequence of Filamentous Marine Cyanobacterium Lyngbya confervoides Strain BDU141951.</title>
        <authorList>
            <person name="Chandrababunaidu M.M."/>
            <person name="Sen D."/>
            <person name="Tripathy S."/>
        </authorList>
    </citation>
    <scope>NUCLEOTIDE SEQUENCE</scope>
    <source>
        <strain evidence="2">BDU141951</strain>
    </source>
</reference>
<keyword evidence="2" id="KW-0255">Endonuclease</keyword>
<proteinExistence type="predicted"/>
<dbReference type="AlphaFoldDB" id="A0A0C1Y3U3"/>
<dbReference type="InterPro" id="IPR008538">
    <property type="entry name" value="Uma2"/>
</dbReference>
<reference evidence="2" key="3">
    <citation type="submission" date="2020-02" db="EMBL/GenBank/DDBJ databases">
        <authorList>
            <person name="Sarangi A.N."/>
            <person name="Ghosh S."/>
            <person name="Mukherjee M."/>
            <person name="Tripathy S."/>
        </authorList>
    </citation>
    <scope>NUCLEOTIDE SEQUENCE</scope>
    <source>
        <strain evidence="2">BDU141951</strain>
    </source>
</reference>
<organism evidence="2">
    <name type="scientific">Lyngbya confervoides BDU141951</name>
    <dbReference type="NCBI Taxonomy" id="1574623"/>
    <lineage>
        <taxon>Bacteria</taxon>
        <taxon>Bacillati</taxon>
        <taxon>Cyanobacteriota</taxon>
        <taxon>Cyanophyceae</taxon>
        <taxon>Oscillatoriophycideae</taxon>
        <taxon>Oscillatoriales</taxon>
        <taxon>Microcoleaceae</taxon>
        <taxon>Lyngbya</taxon>
    </lineage>
</organism>
<sequence>MTTLLIQTESFPLTVNLPMPIEMTMAEFYEFCQANRELRIERNANGEVIIMPPAFSDTGNRNFNLAVQIGNWAEQDGNGLGFDSSAGFTLPNGATRSPDAAWIRLERWNALTEDEKASFAPICPDFVVELKSSSDTLSGLQAKMEEYMANGALLGFLIDRKPRQVHVYRPGQAPEILENPDRVSGDPELPGFQLQMAKIW</sequence>
<dbReference type="SUPFAM" id="SSF52980">
    <property type="entry name" value="Restriction endonuclease-like"/>
    <property type="match status" value="1"/>
</dbReference>
<dbReference type="PANTHER" id="PTHR34107">
    <property type="entry name" value="SLL0198 PROTEIN-RELATED"/>
    <property type="match status" value="1"/>
</dbReference>
<dbReference type="GO" id="GO:0004519">
    <property type="term" value="F:endonuclease activity"/>
    <property type="evidence" value="ECO:0007669"/>
    <property type="project" value="UniProtKB-KW"/>
</dbReference>
<dbReference type="Gene3D" id="3.90.1570.10">
    <property type="entry name" value="tt1808, chain A"/>
    <property type="match status" value="1"/>
</dbReference>
<keyword evidence="2" id="KW-0378">Hydrolase</keyword>
<accession>A0A0C1Y3U3</accession>